<dbReference type="PANTHER" id="PTHR43000">
    <property type="entry name" value="DTDP-D-GLUCOSE 4,6-DEHYDRATASE-RELATED"/>
    <property type="match status" value="1"/>
</dbReference>
<dbReference type="Proteomes" id="UP000026682">
    <property type="component" value="Unassembled WGS sequence"/>
</dbReference>
<evidence type="ECO:0000256" key="2">
    <source>
        <dbReference type="ARBA" id="ARBA00001911"/>
    </source>
</evidence>
<keyword evidence="5" id="KW-0520">NAD</keyword>
<comment type="catalytic activity">
    <reaction evidence="1 7">
        <text>dTDP-alpha-D-glucose = dTDP-4-dehydro-6-deoxy-alpha-D-glucose + H2O</text>
        <dbReference type="Rhea" id="RHEA:17221"/>
        <dbReference type="ChEBI" id="CHEBI:15377"/>
        <dbReference type="ChEBI" id="CHEBI:57477"/>
        <dbReference type="ChEBI" id="CHEBI:57649"/>
        <dbReference type="EC" id="4.2.1.46"/>
    </reaction>
</comment>
<keyword evidence="6 7" id="KW-0456">Lyase</keyword>
<comment type="caution">
    <text evidence="9">The sequence shown here is derived from an EMBL/GenBank/DDBJ whole genome shotgun (WGS) entry which is preliminary data.</text>
</comment>
<dbReference type="CDD" id="cd05246">
    <property type="entry name" value="dTDP_GD_SDR_e"/>
    <property type="match status" value="1"/>
</dbReference>
<evidence type="ECO:0000256" key="5">
    <source>
        <dbReference type="ARBA" id="ARBA00023027"/>
    </source>
</evidence>
<dbReference type="EMBL" id="JFZZ01000136">
    <property type="protein sequence ID" value="KAK87411.1"/>
    <property type="molecule type" value="Genomic_DNA"/>
</dbReference>
<dbReference type="InterPro" id="IPR036291">
    <property type="entry name" value="NAD(P)-bd_dom_sf"/>
</dbReference>
<comment type="cofactor">
    <cofactor evidence="2 7">
        <name>NAD(+)</name>
        <dbReference type="ChEBI" id="CHEBI:57540"/>
    </cofactor>
</comment>
<evidence type="ECO:0000259" key="8">
    <source>
        <dbReference type="Pfam" id="PF16363"/>
    </source>
</evidence>
<dbReference type="GO" id="GO:0008460">
    <property type="term" value="F:dTDP-glucose 4,6-dehydratase activity"/>
    <property type="evidence" value="ECO:0007669"/>
    <property type="project" value="UniProtKB-EC"/>
</dbReference>
<dbReference type="STRING" id="35814.BBB42_17615"/>
<dbReference type="Gene3D" id="3.40.50.720">
    <property type="entry name" value="NAD(P)-binding Rossmann-like Domain"/>
    <property type="match status" value="1"/>
</dbReference>
<dbReference type="Gene3D" id="3.90.25.10">
    <property type="entry name" value="UDP-galactose 4-epimerase, domain 1"/>
    <property type="match status" value="1"/>
</dbReference>
<dbReference type="PATRIC" id="fig|1331206.3.peg.3258"/>
<dbReference type="InterPro" id="IPR016040">
    <property type="entry name" value="NAD(P)-bd_dom"/>
</dbReference>
<comment type="similarity">
    <text evidence="3 7">Belongs to the NAD(P)-dependent epimerase/dehydratase family. dTDP-glucose dehydratase subfamily.</text>
</comment>
<dbReference type="SUPFAM" id="SSF51735">
    <property type="entry name" value="NAD(P)-binding Rossmann-fold domains"/>
    <property type="match status" value="1"/>
</dbReference>
<dbReference type="Pfam" id="PF16363">
    <property type="entry name" value="GDP_Man_Dehyd"/>
    <property type="match status" value="1"/>
</dbReference>
<evidence type="ECO:0000313" key="9">
    <source>
        <dbReference type="EMBL" id="KAK87411.1"/>
    </source>
</evidence>
<dbReference type="NCBIfam" id="TIGR01181">
    <property type="entry name" value="dTDP_gluc_dehyt"/>
    <property type="match status" value="1"/>
</dbReference>
<gene>
    <name evidence="9" type="primary">rfbB</name>
    <name evidence="9" type="ORF">L497_2961</name>
</gene>
<evidence type="ECO:0000256" key="6">
    <source>
        <dbReference type="ARBA" id="ARBA00023239"/>
    </source>
</evidence>
<name>A0A158M0V1_9BORD</name>
<evidence type="ECO:0000313" key="10">
    <source>
        <dbReference type="Proteomes" id="UP000026682"/>
    </source>
</evidence>
<evidence type="ECO:0000256" key="1">
    <source>
        <dbReference type="ARBA" id="ARBA00001539"/>
    </source>
</evidence>
<evidence type="ECO:0000256" key="3">
    <source>
        <dbReference type="ARBA" id="ARBA00008178"/>
    </source>
</evidence>
<proteinExistence type="inferred from homology"/>
<sequence>MIVCGRSGRGLAVHAFMKILITGGAGFIGSALIRHIVRDTQDSVVNVDKLSYAGNLASLQECASHPRHSFERVDICDGAALQAVFERHRPDAVMHLAAESHVDRSIDGPGQFIQTNLVGSYVLLEAARTYWAGLPQPARENFRFLQVSTDEVYGDLGLRAGRFIETSPYAPSSPYAASKAGADHLARAWHRTYGLPVVVTNASNNYGPCQFPEKLIPLMLVSALRGWPLTIYGAGDQVRDWIYVEDHARALCAALRLGRPGQTYNIGGSCELRNLEVVQQLCDLLQVLRPPKMGHYRDLIAHVADRPGHDRRYALDSGKAAAELGWTPREDFGSGLAKTVAWYLDNPEWIADVESGAYPARWTGANAS</sequence>
<evidence type="ECO:0000256" key="4">
    <source>
        <dbReference type="ARBA" id="ARBA00011990"/>
    </source>
</evidence>
<feature type="domain" description="NAD(P)-binding" evidence="8">
    <location>
        <begin position="20"/>
        <end position="338"/>
    </location>
</feature>
<protein>
    <recommendedName>
        <fullName evidence="4 7">dTDP-glucose 4,6-dehydratase</fullName>
        <ecNumber evidence="4 7">4.2.1.46</ecNumber>
    </recommendedName>
</protein>
<evidence type="ECO:0000256" key="7">
    <source>
        <dbReference type="RuleBase" id="RU004473"/>
    </source>
</evidence>
<dbReference type="InterPro" id="IPR005888">
    <property type="entry name" value="dTDP_Gluc_deHydtase"/>
</dbReference>
<reference evidence="9 10" key="1">
    <citation type="submission" date="2014-03" db="EMBL/GenBank/DDBJ databases">
        <title>Genome sequence of Bordetella holmseii.</title>
        <authorList>
            <person name="Harvill E."/>
            <person name="Goodfield L.L."/>
            <person name="Ivanov Y."/>
            <person name="Meyer J.A."/>
            <person name="Newth C."/>
            <person name="Cassiday P."/>
            <person name="Tondella M.L."/>
            <person name="Liao P."/>
            <person name="Zimmerman J."/>
            <person name="Meert K."/>
            <person name="Wessel D."/>
            <person name="Berger J."/>
            <person name="Dean J.M."/>
            <person name="Holubkov R."/>
            <person name="Burr J."/>
            <person name="Liu T."/>
            <person name="Brinkac L.M."/>
            <person name="Sanka R."/>
            <person name="Kim M."/>
            <person name="Losada L."/>
        </authorList>
    </citation>
    <scope>NUCLEOTIDE SEQUENCE [LARGE SCALE GENOMIC DNA]</scope>
    <source>
        <strain evidence="9 10">CDC-H585-BH</strain>
    </source>
</reference>
<dbReference type="EC" id="4.2.1.46" evidence="4 7"/>
<dbReference type="AlphaFoldDB" id="A0A158M0V1"/>
<accession>A0A158M0V1</accession>
<dbReference type="GO" id="GO:0009225">
    <property type="term" value="P:nucleotide-sugar metabolic process"/>
    <property type="evidence" value="ECO:0007669"/>
    <property type="project" value="InterPro"/>
</dbReference>
<organism evidence="9 10">
    <name type="scientific">Bordetella holmesii CDC-H585-BH</name>
    <dbReference type="NCBI Taxonomy" id="1331206"/>
    <lineage>
        <taxon>Bacteria</taxon>
        <taxon>Pseudomonadati</taxon>
        <taxon>Pseudomonadota</taxon>
        <taxon>Betaproteobacteria</taxon>
        <taxon>Burkholderiales</taxon>
        <taxon>Alcaligenaceae</taxon>
        <taxon>Bordetella</taxon>
    </lineage>
</organism>